<evidence type="ECO:0000313" key="1">
    <source>
        <dbReference type="EMBL" id="RQO93807.1"/>
    </source>
</evidence>
<dbReference type="InParanoid" id="A0A3N7FBC8"/>
<gene>
    <name evidence="1" type="ORF">POPTR_T115301</name>
</gene>
<protein>
    <submittedName>
        <fullName evidence="1">Uncharacterized protein</fullName>
    </submittedName>
</protein>
<accession>A0A3N7FBC8</accession>
<reference evidence="1" key="2">
    <citation type="submission" date="2017-07" db="EMBL/GenBank/DDBJ databases">
        <title>WGS assembly of Populus trichocarpa.</title>
        <authorList>
            <person name="Tuskan G."/>
            <person name="Difazio S."/>
            <person name="Jansson S."/>
            <person name="Bohlmann J."/>
            <person name="Grigoriev I."/>
            <person name="Hellsten U."/>
            <person name="Putnam N."/>
            <person name="Ralph S."/>
            <person name="Rombauts S."/>
            <person name="Salamov A."/>
            <person name="Schein J."/>
            <person name="Sterck L."/>
            <person name="Aerts A."/>
            <person name="Bhalerao R."/>
            <person name="Bhalerao R."/>
            <person name="Blaudez D."/>
            <person name="Boerjan W."/>
            <person name="Brun A."/>
            <person name="Brunner A."/>
            <person name="Busov V."/>
            <person name="Campbell M."/>
            <person name="Carlson J."/>
            <person name="Chalot M."/>
            <person name="Chapman J."/>
            <person name="Chen G."/>
            <person name="Cooper D."/>
            <person name="Coutinho P."/>
            <person name="Couturier J."/>
            <person name="Covert S."/>
            <person name="Cronk Q."/>
            <person name="Cunningham R."/>
            <person name="Davis J."/>
            <person name="Degroeve S."/>
            <person name="Dejardin A."/>
            <person name="Depamphilis C."/>
            <person name="Detter J."/>
            <person name="Dirks B."/>
            <person name="Dubchak I."/>
            <person name="Duplessis S."/>
            <person name="Ehlting J."/>
            <person name="Ellis B."/>
            <person name="Gendler K."/>
            <person name="Goodstein D."/>
            <person name="Gribskov M."/>
            <person name="Grimwood J."/>
            <person name="Groover A."/>
            <person name="Gunter L."/>
            <person name="Hamberger B."/>
            <person name="Heinze B."/>
            <person name="Helariutta Y."/>
            <person name="Henrissat B."/>
            <person name="Holligan D."/>
            <person name="Holt R."/>
            <person name="Huang W."/>
            <person name="Islam-Faridi N."/>
            <person name="Jones S."/>
            <person name="Jones-Rhoades M."/>
            <person name="Jorgensen R."/>
            <person name="Joshi C."/>
            <person name="Kangasjarvi J."/>
            <person name="Karlsson J."/>
            <person name="Kelleher C."/>
            <person name="Kirkpatrick R."/>
            <person name="Kirst M."/>
            <person name="Kohler A."/>
            <person name="Kalluri U."/>
            <person name="Larimer F."/>
            <person name="Leebens-Mack J."/>
            <person name="Leple J."/>
            <person name="Locascio P."/>
            <person name="Lou Y."/>
            <person name="Lucas S."/>
            <person name="Martin F."/>
            <person name="Montanini B."/>
            <person name="Napoli C."/>
            <person name="Nelson D."/>
            <person name="Nelson C."/>
            <person name="Nieminen K."/>
            <person name="Nilsson O."/>
            <person name="Pereda V."/>
            <person name="Peter G."/>
            <person name="Philippe R."/>
            <person name="Pilate G."/>
            <person name="Poliakov A."/>
            <person name="Razumovskaya J."/>
            <person name="Richardson P."/>
            <person name="Rinaldi C."/>
            <person name="Ritland K."/>
            <person name="Rouze P."/>
            <person name="Ryaboy D."/>
            <person name="Schmutz J."/>
            <person name="Schrader J."/>
            <person name="Segerman B."/>
            <person name="Shin H."/>
            <person name="Siddiqui A."/>
            <person name="Sterky F."/>
            <person name="Terry A."/>
            <person name="Tsai C."/>
            <person name="Uberbacher E."/>
            <person name="Unneberg P."/>
            <person name="Vahala J."/>
            <person name="Wall K."/>
            <person name="Wessler S."/>
            <person name="Yang G."/>
            <person name="Yin T."/>
            <person name="Douglas C."/>
            <person name="Marra M."/>
            <person name="Sandberg G."/>
            <person name="Van De Peer Y."/>
            <person name="Rokhsar D."/>
        </authorList>
    </citation>
    <scope>NUCLEOTIDE SEQUENCE</scope>
    <source>
        <strain evidence="1">Nisqually-1</strain>
    </source>
</reference>
<sequence length="67" mass="7738">MYVSSCNKQGRLMCYKMISRFRQLQTEFISYCSSKIQGNCYTKARLLQVFLQLVVAPGNFLRGPPSH</sequence>
<dbReference type="AlphaFoldDB" id="A0A3N7FBC8"/>
<reference evidence="1" key="1">
    <citation type="journal article" date="2006" name="Science">
        <title>The genome of black cottonwood, Populus trichocarpa (Torr. &amp; Gray).</title>
        <authorList>
            <person name="Tuskan G.A."/>
            <person name="Difazio S."/>
            <person name="Jansson S."/>
            <person name="Bohlmann J."/>
            <person name="Grigoriev I."/>
            <person name="Hellsten U."/>
            <person name="Putnam N."/>
            <person name="Ralph S."/>
            <person name="Rombauts S."/>
            <person name="Salamov A."/>
            <person name="Schein J."/>
            <person name="Sterck L."/>
            <person name="Aerts A."/>
            <person name="Bhalerao R.R."/>
            <person name="Bhalerao R.P."/>
            <person name="Blaudez D."/>
            <person name="Boerjan W."/>
            <person name="Brun A."/>
            <person name="Brunner A."/>
            <person name="Busov V."/>
            <person name="Campbell M."/>
            <person name="Carlson J."/>
            <person name="Chalot M."/>
            <person name="Chapman J."/>
            <person name="Chen G.L."/>
            <person name="Cooper D."/>
            <person name="Coutinho P.M."/>
            <person name="Couturier J."/>
            <person name="Covert S."/>
            <person name="Cronk Q."/>
            <person name="Cunningham R."/>
            <person name="Davis J."/>
            <person name="Degroeve S."/>
            <person name="Dejardin A."/>
            <person name="Depamphilis C."/>
            <person name="Detter J."/>
            <person name="Dirks B."/>
            <person name="Dubchak I."/>
            <person name="Duplessis S."/>
            <person name="Ehlting J."/>
            <person name="Ellis B."/>
            <person name="Gendler K."/>
            <person name="Goodstein D."/>
            <person name="Gribskov M."/>
            <person name="Grimwood J."/>
            <person name="Groover A."/>
            <person name="Gunter L."/>
            <person name="Hamberger B."/>
            <person name="Heinze B."/>
            <person name="Helariutta Y."/>
            <person name="Henrissat B."/>
            <person name="Holligan D."/>
            <person name="Holt R."/>
            <person name="Huang W."/>
            <person name="Islam-Faridi N."/>
            <person name="Jones S."/>
            <person name="Jones-Rhoades M."/>
            <person name="Jorgensen R."/>
            <person name="Joshi C."/>
            <person name="Kangasjarvi J."/>
            <person name="Karlsson J."/>
            <person name="Kelleher C."/>
            <person name="Kirkpatrick R."/>
            <person name="Kirst M."/>
            <person name="Kohler A."/>
            <person name="Kalluri U."/>
            <person name="Larimer F."/>
            <person name="Leebens-Mack J."/>
            <person name="Leple J.C."/>
            <person name="Locascio P."/>
            <person name="Lou Y."/>
            <person name="Lucas S."/>
            <person name="Martin F."/>
            <person name="Montanini B."/>
            <person name="Napoli C."/>
            <person name="Nelson D.R."/>
            <person name="Nelson C."/>
            <person name="Nieminen K."/>
            <person name="Nilsson O."/>
            <person name="Pereda V."/>
            <person name="Peter G."/>
            <person name="Philippe R."/>
            <person name="Pilate G."/>
            <person name="Poliakov A."/>
            <person name="Razumovskaya J."/>
            <person name="Richardson P."/>
            <person name="Rinaldi C."/>
            <person name="Ritland K."/>
            <person name="Rouze P."/>
            <person name="Ryaboy D."/>
            <person name="Schmutz J."/>
            <person name="Schrader J."/>
            <person name="Segerman B."/>
            <person name="Shin H."/>
            <person name="Siddiqui A."/>
            <person name="Sterky F."/>
            <person name="Terry A."/>
            <person name="Tsai C.J."/>
            <person name="Uberbacher E."/>
            <person name="Unneberg P."/>
            <person name="Vahala J."/>
            <person name="Wall K."/>
            <person name="Wessler S."/>
            <person name="Yang G."/>
            <person name="Yin T."/>
            <person name="Douglas C."/>
            <person name="Marra M."/>
            <person name="Sandberg G."/>
            <person name="Van de Peer Y."/>
            <person name="Rokhsar D."/>
        </authorList>
    </citation>
    <scope>NUCLEOTIDE SEQUENCE [LARGE SCALE GENOMIC DNA]</scope>
    <source>
        <strain evidence="1">Nisqually-1</strain>
    </source>
</reference>
<dbReference type="EMBL" id="KZ623442">
    <property type="protein sequence ID" value="RQO93807.1"/>
    <property type="molecule type" value="Genomic_DNA"/>
</dbReference>
<name>A0A3N7FBC8_POPTR</name>
<organism evidence="1">
    <name type="scientific">Populus trichocarpa</name>
    <name type="common">Western balsam poplar</name>
    <name type="synonym">Populus balsamifera subsp. trichocarpa</name>
    <dbReference type="NCBI Taxonomy" id="3694"/>
    <lineage>
        <taxon>Eukaryota</taxon>
        <taxon>Viridiplantae</taxon>
        <taxon>Streptophyta</taxon>
        <taxon>Embryophyta</taxon>
        <taxon>Tracheophyta</taxon>
        <taxon>Spermatophyta</taxon>
        <taxon>Magnoliopsida</taxon>
        <taxon>eudicotyledons</taxon>
        <taxon>Gunneridae</taxon>
        <taxon>Pentapetalae</taxon>
        <taxon>rosids</taxon>
        <taxon>fabids</taxon>
        <taxon>Malpighiales</taxon>
        <taxon>Salicaceae</taxon>
        <taxon>Saliceae</taxon>
        <taxon>Populus</taxon>
    </lineage>
</organism>
<proteinExistence type="predicted"/>